<dbReference type="AlphaFoldDB" id="A0A1F6GTV1"/>
<evidence type="ECO:0000256" key="1">
    <source>
        <dbReference type="SAM" id="MobiDB-lite"/>
    </source>
</evidence>
<comment type="caution">
    <text evidence="2">The sequence shown here is derived from an EMBL/GenBank/DDBJ whole genome shotgun (WGS) entry which is preliminary data.</text>
</comment>
<dbReference type="Proteomes" id="UP000177583">
    <property type="component" value="Unassembled WGS sequence"/>
</dbReference>
<organism evidence="2 3">
    <name type="scientific">Candidatus Lambdaproteobacteria bacterium RIFOXYD2_FULL_56_26</name>
    <dbReference type="NCBI Taxonomy" id="1817773"/>
    <lineage>
        <taxon>Bacteria</taxon>
        <taxon>Pseudomonadati</taxon>
        <taxon>Pseudomonadota</taxon>
        <taxon>Candidatus Lambdaproteobacteria</taxon>
    </lineage>
</organism>
<gene>
    <name evidence="2" type="ORF">A2557_04050</name>
</gene>
<evidence type="ECO:0000313" key="3">
    <source>
        <dbReference type="Proteomes" id="UP000177583"/>
    </source>
</evidence>
<proteinExistence type="predicted"/>
<accession>A0A1F6GTV1</accession>
<name>A0A1F6GTV1_9PROT</name>
<protein>
    <submittedName>
        <fullName evidence="2">Uncharacterized protein</fullName>
    </submittedName>
</protein>
<sequence length="1076" mass="122401">MALKGLFFSKSAPQKPAPTGSKPKGPGERRLVPATQGGMESLFLEPLALSPELELRLGEAAEAGRAHFDKYNQNRLELAFGSFDGAMKEALFDIIYLLHVNDSSLSEITYATTELVDFKEKQVENRANLFVEGAPFGVAGLEDLPPVIKEPFLAHVSKTFGVKGVAANNPNPVIQAIFSIGSIGTVGHKHLASDLDLQILYRLEPFLVPKEELTTEAVKGMVAATLKSLFKQLQRQNKVSVEQLTQNPNLAGKINEMARRKFAQGFPLLNLQFIKKELDLMEHLRAKPNPKVKNQLIQEIEKLHRMATKSMRKAELSLSQERLKAKITKVQDYVAKRYPTAEIYLFPMSDEDMKNGKFSSTLESKESSGSAYELILTYDTLMPGVYFTPLAPAHFLFDGKTNNEKGYHQLVEGMRFGLFDPIFGSLKTKVCEQGPTPDLTEEYIGGHNGAIYWEAFKASSGNLPKALMNLMRYETLLYPKTRRTMIQVIKDPSYLNGLVDRMPTGTWTETFLPRSILAIESSFPNLAFDPWWARYKALKIAYCESLVPRIEDTEGQEISDVLDLAFALHVRISDVFDRPGVAQKFESHREKVLREFLSMAFPPNSKKRIRVEGIFIGDTNQVTLFEQQMRKLFKKCINRIAMRLDQMQIKDEKEINQEFQIWYHYYKKNFEPLPNVVQPTILQHLKVPRGRVLVGFEKGQLLGNGWFFKAFQKNTVRGFGQNQLLAHLPEETLLIENCGFLKGLAHCIFNGYYGKLNQGTLKETFTSLELLGTHIDLGSESDNDYAYLQPGQIEALTHQILSLFPHQKIDYRACLQEDLRVTELLICLNLWHCGQLSFLYRNSLGNVTVDELEVPKFFAKAKQYHELNRYQEVLSDSTLFKELSAFLEGKKVDLGKIRFGVWLNHNSFETSHPLTNVARKEADLNREFRAKILERHYQPPTGAAKVAYEAPEPLKRVVLCGALVAAIDGEVNKKEYGATRELLSEHWNPKWGDQEIAFTGVLEELKRLLSAGNLLNRNLNLMAEGLKFELTLDQQLQTVKLMERMLAFDSKNQQNKQTLIQTFKKAIDLPEPYYRF</sequence>
<dbReference type="EMBL" id="MFNF01000032">
    <property type="protein sequence ID" value="OGH01577.1"/>
    <property type="molecule type" value="Genomic_DNA"/>
</dbReference>
<reference evidence="2 3" key="1">
    <citation type="journal article" date="2016" name="Nat. Commun.">
        <title>Thousands of microbial genomes shed light on interconnected biogeochemical processes in an aquifer system.</title>
        <authorList>
            <person name="Anantharaman K."/>
            <person name="Brown C.T."/>
            <person name="Hug L.A."/>
            <person name="Sharon I."/>
            <person name="Castelle C.J."/>
            <person name="Probst A.J."/>
            <person name="Thomas B.C."/>
            <person name="Singh A."/>
            <person name="Wilkins M.J."/>
            <person name="Karaoz U."/>
            <person name="Brodie E.L."/>
            <person name="Williams K.H."/>
            <person name="Hubbard S.S."/>
            <person name="Banfield J.F."/>
        </authorList>
    </citation>
    <scope>NUCLEOTIDE SEQUENCE [LARGE SCALE GENOMIC DNA]</scope>
</reference>
<evidence type="ECO:0000313" key="2">
    <source>
        <dbReference type="EMBL" id="OGH01577.1"/>
    </source>
</evidence>
<feature type="region of interest" description="Disordered" evidence="1">
    <location>
        <begin position="11"/>
        <end position="30"/>
    </location>
</feature>